<comment type="caution">
    <text evidence="2">The sequence shown here is derived from an EMBL/GenBank/DDBJ whole genome shotgun (WGS) entry which is preliminary data.</text>
</comment>
<evidence type="ECO:0000313" key="2">
    <source>
        <dbReference type="EMBL" id="KAG7390733.1"/>
    </source>
</evidence>
<feature type="transmembrane region" description="Helical" evidence="1">
    <location>
        <begin position="291"/>
        <end position="313"/>
    </location>
</feature>
<evidence type="ECO:0008006" key="4">
    <source>
        <dbReference type="Google" id="ProtNLM"/>
    </source>
</evidence>
<proteinExistence type="predicted"/>
<keyword evidence="1" id="KW-0472">Membrane</keyword>
<feature type="transmembrane region" description="Helical" evidence="1">
    <location>
        <begin position="181"/>
        <end position="204"/>
    </location>
</feature>
<dbReference type="Proteomes" id="UP000694044">
    <property type="component" value="Unassembled WGS sequence"/>
</dbReference>
<accession>A0A8T1WFE5</accession>
<keyword evidence="1" id="KW-0812">Transmembrane</keyword>
<dbReference type="AlphaFoldDB" id="A0A8T1WFE5"/>
<organism evidence="2 3">
    <name type="scientific">Phytophthora pseudosyringae</name>
    <dbReference type="NCBI Taxonomy" id="221518"/>
    <lineage>
        <taxon>Eukaryota</taxon>
        <taxon>Sar</taxon>
        <taxon>Stramenopiles</taxon>
        <taxon>Oomycota</taxon>
        <taxon>Peronosporomycetes</taxon>
        <taxon>Peronosporales</taxon>
        <taxon>Peronosporaceae</taxon>
        <taxon>Phytophthora</taxon>
    </lineage>
</organism>
<feature type="transmembrane region" description="Helical" evidence="1">
    <location>
        <begin position="25"/>
        <end position="45"/>
    </location>
</feature>
<dbReference type="OrthoDB" id="117682at2759"/>
<reference evidence="2" key="1">
    <citation type="submission" date="2021-02" db="EMBL/GenBank/DDBJ databases">
        <authorList>
            <person name="Palmer J.M."/>
        </authorList>
    </citation>
    <scope>NUCLEOTIDE SEQUENCE</scope>
    <source>
        <strain evidence="2">SCRP734</strain>
    </source>
</reference>
<keyword evidence="1" id="KW-1133">Transmembrane helix</keyword>
<dbReference type="EMBL" id="JAGDFM010000028">
    <property type="protein sequence ID" value="KAG7390733.1"/>
    <property type="molecule type" value="Genomic_DNA"/>
</dbReference>
<feature type="transmembrane region" description="Helical" evidence="1">
    <location>
        <begin position="129"/>
        <end position="148"/>
    </location>
</feature>
<protein>
    <recommendedName>
        <fullName evidence="4">Transmembrane protein</fullName>
    </recommendedName>
</protein>
<gene>
    <name evidence="2" type="ORF">PHYPSEUDO_006852</name>
</gene>
<keyword evidence="3" id="KW-1185">Reference proteome</keyword>
<evidence type="ECO:0000256" key="1">
    <source>
        <dbReference type="SAM" id="Phobius"/>
    </source>
</evidence>
<sequence length="345" mass="37736">MRSGPLRALRSANISINAHLSRHAWAGWLFISLSELVFFSAYRLSNLSDLVKASTTPEDDTTPTRIYGVLLGVVQDLVVISFLIAVLSSFDAAINRSACCNDTAPNGCADCFTRGIPFRSRTKLVLKRLLRLTVIYAACLLSVALFAVDVVTVRSYQRHYKFGWSSHSEELVTTDAQESRIVTHVLFVVLFTQGMISSVTAVWFDLTRWTPLSFATRWKGLSQGLPTVNTSRPSVNYLVMDPADFCGPGDSENLSSFFDSNNLPIRGTQLPQAPAILSDDRRDLPPSRLHYAVVGIGLAGVSFLFTPLLVLLITNFCPPAVASIALNSNLNDPICAITSLSFVPS</sequence>
<feature type="transmembrane region" description="Helical" evidence="1">
    <location>
        <begin position="65"/>
        <end position="87"/>
    </location>
</feature>
<evidence type="ECO:0000313" key="3">
    <source>
        <dbReference type="Proteomes" id="UP000694044"/>
    </source>
</evidence>
<name>A0A8T1WFE5_9STRA</name>